<evidence type="ECO:0000313" key="2">
    <source>
        <dbReference type="EMBL" id="KAJ5189099.1"/>
    </source>
</evidence>
<evidence type="ECO:0000313" key="3">
    <source>
        <dbReference type="Proteomes" id="UP001150879"/>
    </source>
</evidence>
<sequence length="146" mass="16770">MNRLYASRIGILPYEALFEKRNTKLDPYIEEVRLIVYNEGDNYVLYNVRTKKIERSRNYYLIRLTTSISKGWMPEIIIMILIGIFLLISLITNLFIALILISLDNQPTSLRFGTPLPPIVEDDPDNDLFGLASPPLDPSNPAILEE</sequence>
<organism evidence="2 3">
    <name type="scientific">Penicillium cf. griseofulvum</name>
    <dbReference type="NCBI Taxonomy" id="2972120"/>
    <lineage>
        <taxon>Eukaryota</taxon>
        <taxon>Fungi</taxon>
        <taxon>Dikarya</taxon>
        <taxon>Ascomycota</taxon>
        <taxon>Pezizomycotina</taxon>
        <taxon>Eurotiomycetes</taxon>
        <taxon>Eurotiomycetidae</taxon>
        <taxon>Eurotiales</taxon>
        <taxon>Aspergillaceae</taxon>
        <taxon>Penicillium</taxon>
    </lineage>
</organism>
<comment type="caution">
    <text evidence="2">The sequence shown here is derived from an EMBL/GenBank/DDBJ whole genome shotgun (WGS) entry which is preliminary data.</text>
</comment>
<keyword evidence="1" id="KW-1133">Transmembrane helix</keyword>
<protein>
    <submittedName>
        <fullName evidence="2">Uncharacterized protein</fullName>
    </submittedName>
</protein>
<keyword evidence="1" id="KW-0812">Transmembrane</keyword>
<keyword evidence="1" id="KW-0472">Membrane</keyword>
<gene>
    <name evidence="2" type="ORF">N7472_008113</name>
</gene>
<proteinExistence type="predicted"/>
<dbReference type="EMBL" id="JAPQKP010000005">
    <property type="protein sequence ID" value="KAJ5189099.1"/>
    <property type="molecule type" value="Genomic_DNA"/>
</dbReference>
<reference evidence="2" key="1">
    <citation type="submission" date="2022-11" db="EMBL/GenBank/DDBJ databases">
        <authorList>
            <person name="Petersen C."/>
        </authorList>
    </citation>
    <scope>NUCLEOTIDE SEQUENCE</scope>
    <source>
        <strain evidence="2">IBT 16849</strain>
    </source>
</reference>
<dbReference type="Proteomes" id="UP001150879">
    <property type="component" value="Unassembled WGS sequence"/>
</dbReference>
<keyword evidence="3" id="KW-1185">Reference proteome</keyword>
<dbReference type="OrthoDB" id="4369008at2759"/>
<reference evidence="2" key="2">
    <citation type="journal article" date="2023" name="IMA Fungus">
        <title>Comparative genomic study of the Penicillium genus elucidates a diverse pangenome and 15 lateral gene transfer events.</title>
        <authorList>
            <person name="Petersen C."/>
            <person name="Sorensen T."/>
            <person name="Nielsen M.R."/>
            <person name="Sondergaard T.E."/>
            <person name="Sorensen J.L."/>
            <person name="Fitzpatrick D.A."/>
            <person name="Frisvad J.C."/>
            <person name="Nielsen K.L."/>
        </authorList>
    </citation>
    <scope>NUCLEOTIDE SEQUENCE</scope>
    <source>
        <strain evidence="2">IBT 16849</strain>
    </source>
</reference>
<dbReference type="AlphaFoldDB" id="A0A9W9M541"/>
<feature type="transmembrane region" description="Helical" evidence="1">
    <location>
        <begin position="76"/>
        <end position="101"/>
    </location>
</feature>
<name>A0A9W9M541_9EURO</name>
<evidence type="ECO:0000256" key="1">
    <source>
        <dbReference type="SAM" id="Phobius"/>
    </source>
</evidence>
<accession>A0A9W9M541</accession>